<dbReference type="InterPro" id="IPR050227">
    <property type="entry name" value="Rab"/>
</dbReference>
<dbReference type="AlphaFoldDB" id="A0AAE1HUT2"/>
<accession>A0AAE1HUT2</accession>
<dbReference type="SMART" id="SM00175">
    <property type="entry name" value="RAB"/>
    <property type="match status" value="1"/>
</dbReference>
<evidence type="ECO:0000256" key="1">
    <source>
        <dbReference type="ARBA" id="ARBA00022741"/>
    </source>
</evidence>
<dbReference type="InterPro" id="IPR027417">
    <property type="entry name" value="P-loop_NTPase"/>
</dbReference>
<keyword evidence="2" id="KW-0342">GTP-binding</keyword>
<dbReference type="GO" id="GO:0005525">
    <property type="term" value="F:GTP binding"/>
    <property type="evidence" value="ECO:0007669"/>
    <property type="project" value="UniProtKB-KW"/>
</dbReference>
<reference evidence="3" key="2">
    <citation type="journal article" date="2023" name="BMC Genomics">
        <title>Pest status, molecular evolution, and epigenetic factors derived from the genome assembly of Frankliniella fusca, a thysanopteran phytovirus vector.</title>
        <authorList>
            <person name="Catto M.A."/>
            <person name="Labadie P.E."/>
            <person name="Jacobson A.L."/>
            <person name="Kennedy G.G."/>
            <person name="Srinivasan R."/>
            <person name="Hunt B.G."/>
        </authorList>
    </citation>
    <scope>NUCLEOTIDE SEQUENCE</scope>
    <source>
        <strain evidence="3">PL_HMW_Pooled</strain>
    </source>
</reference>
<gene>
    <name evidence="3" type="ORF">KUF71_016112</name>
</gene>
<dbReference type="EMBL" id="JAHWGI010001301">
    <property type="protein sequence ID" value="KAK3927827.1"/>
    <property type="molecule type" value="Genomic_DNA"/>
</dbReference>
<dbReference type="Pfam" id="PF00071">
    <property type="entry name" value="Ras"/>
    <property type="match status" value="1"/>
</dbReference>
<name>A0AAE1HUT2_9NEOP</name>
<dbReference type="InterPro" id="IPR001806">
    <property type="entry name" value="Small_GTPase"/>
</dbReference>
<dbReference type="PROSITE" id="PS51419">
    <property type="entry name" value="RAB"/>
    <property type="match status" value="1"/>
</dbReference>
<organism evidence="3 4">
    <name type="scientific">Frankliniella fusca</name>
    <dbReference type="NCBI Taxonomy" id="407009"/>
    <lineage>
        <taxon>Eukaryota</taxon>
        <taxon>Metazoa</taxon>
        <taxon>Ecdysozoa</taxon>
        <taxon>Arthropoda</taxon>
        <taxon>Hexapoda</taxon>
        <taxon>Insecta</taxon>
        <taxon>Pterygota</taxon>
        <taxon>Neoptera</taxon>
        <taxon>Paraneoptera</taxon>
        <taxon>Thysanoptera</taxon>
        <taxon>Terebrantia</taxon>
        <taxon>Thripoidea</taxon>
        <taxon>Thripidae</taxon>
        <taxon>Frankliniella</taxon>
    </lineage>
</organism>
<evidence type="ECO:0000313" key="3">
    <source>
        <dbReference type="EMBL" id="KAK3927827.1"/>
    </source>
</evidence>
<dbReference type="Gene3D" id="3.40.50.300">
    <property type="entry name" value="P-loop containing nucleotide triphosphate hydrolases"/>
    <property type="match status" value="1"/>
</dbReference>
<protein>
    <submittedName>
        <fullName evidence="3">Intraflagellar transport protein 27-like protein</fullName>
    </submittedName>
</protein>
<dbReference type="SMART" id="SM00173">
    <property type="entry name" value="RAS"/>
    <property type="match status" value="1"/>
</dbReference>
<dbReference type="GO" id="GO:0003924">
    <property type="term" value="F:GTPase activity"/>
    <property type="evidence" value="ECO:0007669"/>
    <property type="project" value="InterPro"/>
</dbReference>
<keyword evidence="1" id="KW-0547">Nucleotide-binding</keyword>
<dbReference type="Proteomes" id="UP001219518">
    <property type="component" value="Unassembled WGS sequence"/>
</dbReference>
<dbReference type="FunFam" id="3.40.50.300:FF:001447">
    <property type="entry name" value="Ras-related protein Rab-1B"/>
    <property type="match status" value="1"/>
</dbReference>
<dbReference type="InterPro" id="IPR005225">
    <property type="entry name" value="Small_GTP-bd"/>
</dbReference>
<dbReference type="NCBIfam" id="TIGR00231">
    <property type="entry name" value="small_GTP"/>
    <property type="match status" value="1"/>
</dbReference>
<evidence type="ECO:0000313" key="4">
    <source>
        <dbReference type="Proteomes" id="UP001219518"/>
    </source>
</evidence>
<dbReference type="SUPFAM" id="SSF52540">
    <property type="entry name" value="P-loop containing nucleoside triphosphate hydrolases"/>
    <property type="match status" value="1"/>
</dbReference>
<reference evidence="3" key="1">
    <citation type="submission" date="2021-07" db="EMBL/GenBank/DDBJ databases">
        <authorList>
            <person name="Catto M.A."/>
            <person name="Jacobson A."/>
            <person name="Kennedy G."/>
            <person name="Labadie P."/>
            <person name="Hunt B.G."/>
            <person name="Srinivasan R."/>
        </authorList>
    </citation>
    <scope>NUCLEOTIDE SEQUENCE</scope>
    <source>
        <strain evidence="3">PL_HMW_Pooled</strain>
        <tissue evidence="3">Head</tissue>
    </source>
</reference>
<dbReference type="PANTHER" id="PTHR47977">
    <property type="entry name" value="RAS-RELATED PROTEIN RAB"/>
    <property type="match status" value="1"/>
</dbReference>
<dbReference type="SMART" id="SM00174">
    <property type="entry name" value="RHO"/>
    <property type="match status" value="1"/>
</dbReference>
<evidence type="ECO:0000256" key="2">
    <source>
        <dbReference type="ARBA" id="ARBA00023134"/>
    </source>
</evidence>
<dbReference type="PROSITE" id="PS51421">
    <property type="entry name" value="RAS"/>
    <property type="match status" value="1"/>
</dbReference>
<comment type="caution">
    <text evidence="3">The sequence shown here is derived from an EMBL/GenBank/DDBJ whole genome shotgun (WGS) entry which is preliminary data.</text>
</comment>
<dbReference type="PRINTS" id="PR00449">
    <property type="entry name" value="RASTRNSFRMNG"/>
</dbReference>
<sequence length="190" mass="21185">MPRHIIRTKVAVVGDAAVGKTALTKSFLTDGREYPKNYEMTFGVDLFTKMVPIPDTNDAVELFIYDSSGQPYYEQLLPKYWDGANMFVVVMDVTNPSSARSVPTWTDMVRSQGAVRADAIRGVLVANKIDLEARRAIGSAEGRELAAALQLEYVECSAKDNKAVTVPFEMLALNWHRMFTEKIASFHMIS</sequence>
<keyword evidence="4" id="KW-1185">Reference proteome</keyword>
<proteinExistence type="predicted"/>